<dbReference type="EMBL" id="UPPP01000054">
    <property type="protein sequence ID" value="VBB05329.1"/>
    <property type="molecule type" value="Genomic_DNA"/>
</dbReference>
<sequence length="129" mass="14699">MDGIICSHCHAWLTASLPACPDCNTPLTFEGENKNVIDHLEANCLIHRYEGSDMLEPAVIIKEGKTNFKVATRLKEFLSPVAVPKQKVYSFDQAVLSSVQALRNERTATINRYDKLIQSHWQRLRPYKN</sequence>
<evidence type="ECO:0000313" key="1">
    <source>
        <dbReference type="EMBL" id="VBB05329.1"/>
    </source>
</evidence>
<name>A0A498R2D6_9FIRM</name>
<reference evidence="1 2" key="1">
    <citation type="submission" date="2018-06" db="EMBL/GenBank/DDBJ databases">
        <authorList>
            <person name="Strepis N."/>
        </authorList>
    </citation>
    <scope>NUCLEOTIDE SEQUENCE [LARGE SCALE GENOMIC DNA]</scope>
    <source>
        <strain evidence="1">LUCI</strain>
    </source>
</reference>
<dbReference type="RefSeq" id="WP_122626314.1">
    <property type="nucleotide sequence ID" value="NZ_UPPP01000054.1"/>
</dbReference>
<keyword evidence="2" id="KW-1185">Reference proteome</keyword>
<dbReference type="OrthoDB" id="1683160at2"/>
<accession>A0A498R2D6</accession>
<organism evidence="1 2">
    <name type="scientific">Lucifera butyrica</name>
    <dbReference type="NCBI Taxonomy" id="1351585"/>
    <lineage>
        <taxon>Bacteria</taxon>
        <taxon>Bacillati</taxon>
        <taxon>Bacillota</taxon>
        <taxon>Negativicutes</taxon>
        <taxon>Veillonellales</taxon>
        <taxon>Veillonellaceae</taxon>
        <taxon>Lucifera</taxon>
    </lineage>
</organism>
<proteinExistence type="predicted"/>
<evidence type="ECO:0000313" key="2">
    <source>
        <dbReference type="Proteomes" id="UP000277811"/>
    </source>
</evidence>
<protein>
    <submittedName>
        <fullName evidence="1">Uncharacterized protein</fullName>
    </submittedName>
</protein>
<dbReference type="AlphaFoldDB" id="A0A498R2D6"/>
<dbReference type="Proteomes" id="UP000277811">
    <property type="component" value="Unassembled WGS sequence"/>
</dbReference>
<gene>
    <name evidence="1" type="ORF">LUCI_0536</name>
</gene>